<gene>
    <name evidence="3" type="ORF">N656DRAFT_769776</name>
</gene>
<feature type="transmembrane region" description="Helical" evidence="2">
    <location>
        <begin position="144"/>
        <end position="164"/>
    </location>
</feature>
<feature type="compositionally biased region" description="Low complexity" evidence="1">
    <location>
        <begin position="382"/>
        <end position="408"/>
    </location>
</feature>
<evidence type="ECO:0000313" key="3">
    <source>
        <dbReference type="EMBL" id="KAK4110848.1"/>
    </source>
</evidence>
<reference evidence="3" key="2">
    <citation type="submission" date="2023-05" db="EMBL/GenBank/DDBJ databases">
        <authorList>
            <consortium name="Lawrence Berkeley National Laboratory"/>
            <person name="Steindorff A."/>
            <person name="Hensen N."/>
            <person name="Bonometti L."/>
            <person name="Westerberg I."/>
            <person name="Brannstrom I.O."/>
            <person name="Guillou S."/>
            <person name="Cros-Aarteil S."/>
            <person name="Calhoun S."/>
            <person name="Haridas S."/>
            <person name="Kuo A."/>
            <person name="Mondo S."/>
            <person name="Pangilinan J."/>
            <person name="Riley R."/>
            <person name="Labutti K."/>
            <person name="Andreopoulos B."/>
            <person name="Lipzen A."/>
            <person name="Chen C."/>
            <person name="Yanf M."/>
            <person name="Daum C."/>
            <person name="Ng V."/>
            <person name="Clum A."/>
            <person name="Ohm R."/>
            <person name="Martin F."/>
            <person name="Silar P."/>
            <person name="Natvig D."/>
            <person name="Lalanne C."/>
            <person name="Gautier V."/>
            <person name="Ament-Velasquez S.L."/>
            <person name="Kruys A."/>
            <person name="Hutchinson M.I."/>
            <person name="Powell A.J."/>
            <person name="Barry K."/>
            <person name="Miller A.N."/>
            <person name="Grigoriev I.V."/>
            <person name="Debuchy R."/>
            <person name="Gladieux P."/>
            <person name="Thoren M.H."/>
            <person name="Johannesson H."/>
        </authorList>
    </citation>
    <scope>NUCLEOTIDE SEQUENCE</scope>
    <source>
        <strain evidence="3">CBS 508.74</strain>
    </source>
</reference>
<evidence type="ECO:0000313" key="4">
    <source>
        <dbReference type="Proteomes" id="UP001302812"/>
    </source>
</evidence>
<keyword evidence="4" id="KW-1185">Reference proteome</keyword>
<proteinExistence type="predicted"/>
<dbReference type="EMBL" id="MU853348">
    <property type="protein sequence ID" value="KAK4110848.1"/>
    <property type="molecule type" value="Genomic_DNA"/>
</dbReference>
<sequence>MSSYFGEYGVYSVAALVLAGLWVKPLGILWLISLCLARRKGDPARVGVTWIKVVYPFWIIASIGYVVVFGLRIWYYIYLDNDTFTSNYIYYVRQAEDHIAVTAELFTGLADIFLFISFVELSNGFLLCLSNGAQFMPRRKQLRYVILGWGFVLFALVLSTFALGHSVTARSYDMQRSSRSNVNEAQLLLDLLHGIRLDGACRILFWITSLGMVALASQAVHKLRENPALRKTAVLLLVATILDSVRLLVRMAIYAHNTLQNPERYIFRGSMAPIEALLIVDPLFNYLFMFILLVLLFTLGARKQGGLWSQAQQGWGMPTGFVTTAPASGPPMVPITSSSNGLPAYLAVAQQKQQQDMAWQQQQHQQQDMAWQQQQQYRQQQQQQQYPQNQQQQYPQGQYYYPPQQQQQFSNPESGMVANGFQAPSPPVEGYGQK</sequence>
<keyword evidence="2" id="KW-0472">Membrane</keyword>
<keyword evidence="2" id="KW-0812">Transmembrane</keyword>
<feature type="transmembrane region" description="Helical" evidence="2">
    <location>
        <begin position="12"/>
        <end position="32"/>
    </location>
</feature>
<dbReference type="AlphaFoldDB" id="A0AAN6TAG8"/>
<protein>
    <submittedName>
        <fullName evidence="3">Uncharacterized protein</fullName>
    </submittedName>
</protein>
<accession>A0AAN6TAG8</accession>
<dbReference type="Proteomes" id="UP001302812">
    <property type="component" value="Unassembled WGS sequence"/>
</dbReference>
<dbReference type="RefSeq" id="XP_064668418.1">
    <property type="nucleotide sequence ID" value="XM_064813726.1"/>
</dbReference>
<feature type="transmembrane region" description="Helical" evidence="2">
    <location>
        <begin position="276"/>
        <end position="299"/>
    </location>
</feature>
<keyword evidence="2" id="KW-1133">Transmembrane helix</keyword>
<organism evidence="3 4">
    <name type="scientific">Canariomyces notabilis</name>
    <dbReference type="NCBI Taxonomy" id="2074819"/>
    <lineage>
        <taxon>Eukaryota</taxon>
        <taxon>Fungi</taxon>
        <taxon>Dikarya</taxon>
        <taxon>Ascomycota</taxon>
        <taxon>Pezizomycotina</taxon>
        <taxon>Sordariomycetes</taxon>
        <taxon>Sordariomycetidae</taxon>
        <taxon>Sordariales</taxon>
        <taxon>Chaetomiaceae</taxon>
        <taxon>Canariomyces</taxon>
    </lineage>
</organism>
<dbReference type="GeneID" id="89937851"/>
<feature type="region of interest" description="Disordered" evidence="1">
    <location>
        <begin position="382"/>
        <end position="434"/>
    </location>
</feature>
<feature type="transmembrane region" description="Helical" evidence="2">
    <location>
        <begin position="112"/>
        <end position="132"/>
    </location>
</feature>
<reference evidence="3" key="1">
    <citation type="journal article" date="2023" name="Mol. Phylogenet. Evol.">
        <title>Genome-scale phylogeny and comparative genomics of the fungal order Sordariales.</title>
        <authorList>
            <person name="Hensen N."/>
            <person name="Bonometti L."/>
            <person name="Westerberg I."/>
            <person name="Brannstrom I.O."/>
            <person name="Guillou S."/>
            <person name="Cros-Aarteil S."/>
            <person name="Calhoun S."/>
            <person name="Haridas S."/>
            <person name="Kuo A."/>
            <person name="Mondo S."/>
            <person name="Pangilinan J."/>
            <person name="Riley R."/>
            <person name="LaButti K."/>
            <person name="Andreopoulos B."/>
            <person name="Lipzen A."/>
            <person name="Chen C."/>
            <person name="Yan M."/>
            <person name="Daum C."/>
            <person name="Ng V."/>
            <person name="Clum A."/>
            <person name="Steindorff A."/>
            <person name="Ohm R.A."/>
            <person name="Martin F."/>
            <person name="Silar P."/>
            <person name="Natvig D.O."/>
            <person name="Lalanne C."/>
            <person name="Gautier V."/>
            <person name="Ament-Velasquez S.L."/>
            <person name="Kruys A."/>
            <person name="Hutchinson M.I."/>
            <person name="Powell A.J."/>
            <person name="Barry K."/>
            <person name="Miller A.N."/>
            <person name="Grigoriev I.V."/>
            <person name="Debuchy R."/>
            <person name="Gladieux P."/>
            <person name="Hiltunen Thoren M."/>
            <person name="Johannesson H."/>
        </authorList>
    </citation>
    <scope>NUCLEOTIDE SEQUENCE</scope>
    <source>
        <strain evidence="3">CBS 508.74</strain>
    </source>
</reference>
<feature type="transmembrane region" description="Helical" evidence="2">
    <location>
        <begin position="233"/>
        <end position="256"/>
    </location>
</feature>
<comment type="caution">
    <text evidence="3">The sequence shown here is derived from an EMBL/GenBank/DDBJ whole genome shotgun (WGS) entry which is preliminary data.</text>
</comment>
<name>A0AAN6TAG8_9PEZI</name>
<feature type="transmembrane region" description="Helical" evidence="2">
    <location>
        <begin position="53"/>
        <end position="77"/>
    </location>
</feature>
<feature type="transmembrane region" description="Helical" evidence="2">
    <location>
        <begin position="203"/>
        <end position="221"/>
    </location>
</feature>
<evidence type="ECO:0000256" key="2">
    <source>
        <dbReference type="SAM" id="Phobius"/>
    </source>
</evidence>
<evidence type="ECO:0000256" key="1">
    <source>
        <dbReference type="SAM" id="MobiDB-lite"/>
    </source>
</evidence>